<protein>
    <submittedName>
        <fullName evidence="2">Uncharacterized protein</fullName>
    </submittedName>
</protein>
<proteinExistence type="predicted"/>
<sequence>MAISYKKLLSGAAMAKYNYMINIRHIKRCNDDGVWVCGNESTLVFGLRTPSAVGGFADGIVELQMEIGGLKTPSITPLLHRGLLSFEGFHVFNLSKPSENSKRIVSPPSEHPTLTITIE</sequence>
<organism evidence="2 3">
    <name type="scientific">Hibiscus sabdariffa</name>
    <name type="common">roselle</name>
    <dbReference type="NCBI Taxonomy" id="183260"/>
    <lineage>
        <taxon>Eukaryota</taxon>
        <taxon>Viridiplantae</taxon>
        <taxon>Streptophyta</taxon>
        <taxon>Embryophyta</taxon>
        <taxon>Tracheophyta</taxon>
        <taxon>Spermatophyta</taxon>
        <taxon>Magnoliopsida</taxon>
        <taxon>eudicotyledons</taxon>
        <taxon>Gunneridae</taxon>
        <taxon>Pentapetalae</taxon>
        <taxon>rosids</taxon>
        <taxon>malvids</taxon>
        <taxon>Malvales</taxon>
        <taxon>Malvaceae</taxon>
        <taxon>Malvoideae</taxon>
        <taxon>Hibiscus</taxon>
    </lineage>
</organism>
<evidence type="ECO:0000313" key="2">
    <source>
        <dbReference type="EMBL" id="KAK9047562.1"/>
    </source>
</evidence>
<evidence type="ECO:0000313" key="3">
    <source>
        <dbReference type="Proteomes" id="UP001396334"/>
    </source>
</evidence>
<dbReference type="Proteomes" id="UP001396334">
    <property type="component" value="Unassembled WGS sequence"/>
</dbReference>
<evidence type="ECO:0000256" key="1">
    <source>
        <dbReference type="SAM" id="MobiDB-lite"/>
    </source>
</evidence>
<comment type="caution">
    <text evidence="2">The sequence shown here is derived from an EMBL/GenBank/DDBJ whole genome shotgun (WGS) entry which is preliminary data.</text>
</comment>
<gene>
    <name evidence="2" type="ORF">V6N11_053401</name>
</gene>
<reference evidence="2 3" key="1">
    <citation type="journal article" date="2024" name="G3 (Bethesda)">
        <title>Genome assembly of Hibiscus sabdariffa L. provides insights into metabolisms of medicinal natural products.</title>
        <authorList>
            <person name="Kim T."/>
        </authorList>
    </citation>
    <scope>NUCLEOTIDE SEQUENCE [LARGE SCALE GENOMIC DNA]</scope>
    <source>
        <strain evidence="2">TK-2024</strain>
        <tissue evidence="2">Old leaves</tissue>
    </source>
</reference>
<dbReference type="EMBL" id="JBBPBN010000001">
    <property type="protein sequence ID" value="KAK9047562.1"/>
    <property type="molecule type" value="Genomic_DNA"/>
</dbReference>
<accession>A0ABR2UCY8</accession>
<name>A0ABR2UCY8_9ROSI</name>
<feature type="region of interest" description="Disordered" evidence="1">
    <location>
        <begin position="99"/>
        <end position="119"/>
    </location>
</feature>
<keyword evidence="3" id="KW-1185">Reference proteome</keyword>